<feature type="binding site" evidence="2">
    <location>
        <position position="33"/>
    </location>
    <ligand>
        <name>Mg(2+)</name>
        <dbReference type="ChEBI" id="CHEBI:18420"/>
        <label>3</label>
    </ligand>
</feature>
<comment type="similarity">
    <text evidence="2">Belongs to the thiamine-monophosphate kinase family.</text>
</comment>
<evidence type="ECO:0000313" key="5">
    <source>
        <dbReference type="EMBL" id="RKF29910.1"/>
    </source>
</evidence>
<feature type="binding site" evidence="2">
    <location>
        <position position="78"/>
    </location>
    <ligand>
        <name>Mg(2+)</name>
        <dbReference type="ChEBI" id="CHEBI:18420"/>
        <label>4</label>
    </ligand>
</feature>
<dbReference type="InterPro" id="IPR016188">
    <property type="entry name" value="PurM-like_N"/>
</dbReference>
<keyword evidence="2" id="KW-0547">Nucleotide-binding</keyword>
<feature type="binding site" evidence="2">
    <location>
        <position position="264"/>
    </location>
    <ligand>
        <name>substrate</name>
    </ligand>
</feature>
<feature type="binding site" evidence="2">
    <location>
        <position position="214"/>
    </location>
    <ligand>
        <name>Mg(2+)</name>
        <dbReference type="ChEBI" id="CHEBI:18420"/>
        <label>3</label>
    </ligand>
</feature>
<evidence type="ECO:0000259" key="3">
    <source>
        <dbReference type="Pfam" id="PF00586"/>
    </source>
</evidence>
<comment type="caution">
    <text evidence="5">The sequence shown here is derived from an EMBL/GenBank/DDBJ whole genome shotgun (WGS) entry which is preliminary data.</text>
</comment>
<keyword evidence="2" id="KW-0067">ATP-binding</keyword>
<dbReference type="PIRSF" id="PIRSF005303">
    <property type="entry name" value="Thiam_monoph_kin"/>
    <property type="match status" value="1"/>
</dbReference>
<reference evidence="5 6" key="1">
    <citation type="submission" date="2016-07" db="EMBL/GenBank/DDBJ databases">
        <title>Genome analysis of Burkholderia fungorum ES3-20.</title>
        <authorList>
            <person name="Xu D."/>
            <person name="Yao R."/>
            <person name="Zheng S."/>
        </authorList>
    </citation>
    <scope>NUCLEOTIDE SEQUENCE [LARGE SCALE GENOMIC DNA]</scope>
    <source>
        <strain evidence="5 6">ES3-20</strain>
    </source>
</reference>
<gene>
    <name evidence="2" type="primary">thiL</name>
    <name evidence="5" type="ORF">BCY88_14940</name>
</gene>
<organism evidence="5 6">
    <name type="scientific">Paraburkholderia fungorum</name>
    <dbReference type="NCBI Taxonomy" id="134537"/>
    <lineage>
        <taxon>Bacteria</taxon>
        <taxon>Pseudomonadati</taxon>
        <taxon>Pseudomonadota</taxon>
        <taxon>Betaproteobacteria</taxon>
        <taxon>Burkholderiales</taxon>
        <taxon>Burkholderiaceae</taxon>
        <taxon>Paraburkholderia</taxon>
    </lineage>
</organism>
<dbReference type="RefSeq" id="WP_120349463.1">
    <property type="nucleotide sequence ID" value="NZ_MCAS01000069.1"/>
</dbReference>
<dbReference type="SUPFAM" id="SSF55326">
    <property type="entry name" value="PurM N-terminal domain-like"/>
    <property type="match status" value="1"/>
</dbReference>
<dbReference type="EC" id="2.7.4.16" evidence="2"/>
<dbReference type="UniPathway" id="UPA00060">
    <property type="reaction ID" value="UER00142"/>
</dbReference>
<proteinExistence type="inferred from homology"/>
<protein>
    <recommendedName>
        <fullName evidence="2">Thiamine-monophosphate kinase</fullName>
        <shortName evidence="2">TMP kinase</shortName>
        <shortName evidence="2">Thiamine-phosphate kinase</shortName>
        <ecNumber evidence="2">2.7.4.16</ecNumber>
    </recommendedName>
</protein>
<comment type="catalytic activity">
    <reaction evidence="2">
        <text>thiamine phosphate + ATP = thiamine diphosphate + ADP</text>
        <dbReference type="Rhea" id="RHEA:15913"/>
        <dbReference type="ChEBI" id="CHEBI:30616"/>
        <dbReference type="ChEBI" id="CHEBI:37575"/>
        <dbReference type="ChEBI" id="CHEBI:58937"/>
        <dbReference type="ChEBI" id="CHEBI:456216"/>
        <dbReference type="EC" id="2.7.4.16"/>
    </reaction>
</comment>
<dbReference type="PANTHER" id="PTHR30270:SF0">
    <property type="entry name" value="THIAMINE-MONOPHOSPHATE KINASE"/>
    <property type="match status" value="1"/>
</dbReference>
<feature type="binding site" evidence="2">
    <location>
        <begin position="124"/>
        <end position="125"/>
    </location>
    <ligand>
        <name>ATP</name>
        <dbReference type="ChEBI" id="CHEBI:30616"/>
    </ligand>
</feature>
<dbReference type="SUPFAM" id="SSF56042">
    <property type="entry name" value="PurM C-terminal domain-like"/>
    <property type="match status" value="1"/>
</dbReference>
<feature type="binding site" evidence="2">
    <location>
        <position position="78"/>
    </location>
    <ligand>
        <name>Mg(2+)</name>
        <dbReference type="ChEBI" id="CHEBI:18420"/>
        <label>3</label>
    </ligand>
</feature>
<keyword evidence="2" id="KW-0808">Transferase</keyword>
<dbReference type="Gene3D" id="3.30.1330.10">
    <property type="entry name" value="PurM-like, N-terminal domain"/>
    <property type="match status" value="1"/>
</dbReference>
<dbReference type="InterPro" id="IPR006283">
    <property type="entry name" value="ThiL-like"/>
</dbReference>
<dbReference type="EMBL" id="MCAS01000069">
    <property type="protein sequence ID" value="RKF29910.1"/>
    <property type="molecule type" value="Genomic_DNA"/>
</dbReference>
<dbReference type="InterPro" id="IPR036921">
    <property type="entry name" value="PurM-like_N_sf"/>
</dbReference>
<evidence type="ECO:0000259" key="4">
    <source>
        <dbReference type="Pfam" id="PF02769"/>
    </source>
</evidence>
<dbReference type="GO" id="GO:0009228">
    <property type="term" value="P:thiamine biosynthetic process"/>
    <property type="evidence" value="ECO:0007669"/>
    <property type="project" value="UniProtKB-KW"/>
</dbReference>
<feature type="binding site" evidence="2">
    <location>
        <position position="78"/>
    </location>
    <ligand>
        <name>Mg(2+)</name>
        <dbReference type="ChEBI" id="CHEBI:18420"/>
        <label>2</label>
    </ligand>
</feature>
<dbReference type="NCBIfam" id="TIGR01379">
    <property type="entry name" value="thiL"/>
    <property type="match status" value="1"/>
</dbReference>
<dbReference type="CDD" id="cd02194">
    <property type="entry name" value="ThiL"/>
    <property type="match status" value="1"/>
</dbReference>
<dbReference type="Proteomes" id="UP000283709">
    <property type="component" value="Unassembled WGS sequence"/>
</dbReference>
<comment type="function">
    <text evidence="2">Catalyzes the ATP-dependent phosphorylation of thiamine-monophosphate (TMP) to form thiamine-pyrophosphate (TPP), the active form of vitamin B1.</text>
</comment>
<evidence type="ECO:0000256" key="1">
    <source>
        <dbReference type="ARBA" id="ARBA00022977"/>
    </source>
</evidence>
<feature type="domain" description="PurM-like C-terminal" evidence="4">
    <location>
        <begin position="153"/>
        <end position="299"/>
    </location>
</feature>
<accession>A0A420FAC9</accession>
<dbReference type="InterPro" id="IPR036676">
    <property type="entry name" value="PurM-like_C_sf"/>
</dbReference>
<sequence>MLSEFSLIDRFFARRAAAAASRADDGTLGIGDDCALLAPRRGEMLAISTDMLVEGRHFFPDVDPEALGHKALAVNLSDLAAMGARPQAFTLAFSLPKADEAWLAAFSNGLFTLAERYGCELIGGDTTGGPLNLCITVFGSVPPQAALRRDAAQPGDDIWISGTLGDARAGLGVQRGEWAVDASDAATFRRALERPEPRISLGIALRGIAHAALDLSDGLAGDLLHILERSNVHATVDVDAVPRSDALRRLPPEIQQRCTLAGGDDYELCFTAPAAARAAVESAGREVAIPVTRIGTISALQSAADRPAIGWRNAAGAPLTLTLQGFDHFHAD</sequence>
<comment type="pathway">
    <text evidence="2">Cofactor biosynthesis; thiamine diphosphate biosynthesis; thiamine diphosphate from thiamine phosphate: step 1/1.</text>
</comment>
<feature type="binding site" evidence="2">
    <location>
        <position position="125"/>
    </location>
    <ligand>
        <name>Mg(2+)</name>
        <dbReference type="ChEBI" id="CHEBI:18420"/>
        <label>1</label>
    </ligand>
</feature>
<feature type="binding site" evidence="2">
    <location>
        <position position="216"/>
    </location>
    <ligand>
        <name>ATP</name>
        <dbReference type="ChEBI" id="CHEBI:30616"/>
    </ligand>
</feature>
<dbReference type="PANTHER" id="PTHR30270">
    <property type="entry name" value="THIAMINE-MONOPHOSPHATE KINASE"/>
    <property type="match status" value="1"/>
</dbReference>
<feature type="binding site" evidence="2">
    <location>
        <position position="50"/>
    </location>
    <ligand>
        <name>Mg(2+)</name>
        <dbReference type="ChEBI" id="CHEBI:18420"/>
        <label>2</label>
    </ligand>
</feature>
<dbReference type="OrthoDB" id="9802811at2"/>
<keyword evidence="2" id="KW-0460">Magnesium</keyword>
<dbReference type="Pfam" id="PF02769">
    <property type="entry name" value="AIRS_C"/>
    <property type="match status" value="1"/>
</dbReference>
<dbReference type="GO" id="GO:0009030">
    <property type="term" value="F:thiamine-phosphate kinase activity"/>
    <property type="evidence" value="ECO:0007669"/>
    <property type="project" value="UniProtKB-UniRule"/>
</dbReference>
<dbReference type="Gene3D" id="3.90.650.10">
    <property type="entry name" value="PurM-like C-terminal domain"/>
    <property type="match status" value="1"/>
</dbReference>
<dbReference type="GO" id="GO:0009229">
    <property type="term" value="P:thiamine diphosphate biosynthetic process"/>
    <property type="evidence" value="ECO:0007669"/>
    <property type="project" value="UniProtKB-UniRule"/>
</dbReference>
<feature type="binding site" evidence="2">
    <location>
        <position position="57"/>
    </location>
    <ligand>
        <name>substrate</name>
    </ligand>
</feature>
<keyword evidence="2 5" id="KW-0418">Kinase</keyword>
<feature type="binding site" evidence="2">
    <location>
        <position position="326"/>
    </location>
    <ligand>
        <name>substrate</name>
    </ligand>
</feature>
<feature type="binding site" evidence="2">
    <location>
        <position position="48"/>
    </location>
    <ligand>
        <name>Mg(2+)</name>
        <dbReference type="ChEBI" id="CHEBI:18420"/>
        <label>4</label>
    </ligand>
</feature>
<dbReference type="HAMAP" id="MF_02128">
    <property type="entry name" value="TMP_kinase"/>
    <property type="match status" value="1"/>
</dbReference>
<keyword evidence="1 2" id="KW-0784">Thiamine biosynthesis</keyword>
<evidence type="ECO:0000313" key="6">
    <source>
        <dbReference type="Proteomes" id="UP000283709"/>
    </source>
</evidence>
<dbReference type="InterPro" id="IPR010918">
    <property type="entry name" value="PurM-like_C_dom"/>
</dbReference>
<dbReference type="GO" id="GO:0005524">
    <property type="term" value="F:ATP binding"/>
    <property type="evidence" value="ECO:0007669"/>
    <property type="project" value="UniProtKB-UniRule"/>
</dbReference>
<comment type="caution">
    <text evidence="2">Lacks conserved residue(s) required for the propagation of feature annotation.</text>
</comment>
<keyword evidence="2" id="KW-0479">Metal-binding</keyword>
<feature type="binding site" evidence="2">
    <location>
        <position position="217"/>
    </location>
    <ligand>
        <name>Mg(2+)</name>
        <dbReference type="ChEBI" id="CHEBI:18420"/>
        <label>5</label>
    </ligand>
</feature>
<feature type="binding site" evidence="2">
    <location>
        <position position="149"/>
    </location>
    <ligand>
        <name>ATP</name>
        <dbReference type="ChEBI" id="CHEBI:30616"/>
    </ligand>
</feature>
<evidence type="ECO:0000256" key="2">
    <source>
        <dbReference type="HAMAP-Rule" id="MF_02128"/>
    </source>
</evidence>
<comment type="miscellaneous">
    <text evidence="2">Reaction mechanism of ThiL seems to utilize a direct, inline transfer of the gamma-phosphate of ATP to TMP rather than a phosphorylated enzyme intermediate.</text>
</comment>
<name>A0A420FAC9_9BURK</name>
<feature type="binding site" evidence="2">
    <location>
        <position position="50"/>
    </location>
    <ligand>
        <name>Mg(2+)</name>
        <dbReference type="ChEBI" id="CHEBI:18420"/>
        <label>1</label>
    </ligand>
</feature>
<feature type="binding site" evidence="2">
    <location>
        <position position="33"/>
    </location>
    <ligand>
        <name>Mg(2+)</name>
        <dbReference type="ChEBI" id="CHEBI:18420"/>
        <label>4</label>
    </ligand>
</feature>
<feature type="domain" description="PurM-like N-terminal" evidence="3">
    <location>
        <begin position="31"/>
        <end position="141"/>
    </location>
</feature>
<feature type="binding site" evidence="2">
    <location>
        <position position="49"/>
    </location>
    <ligand>
        <name>Mg(2+)</name>
        <dbReference type="ChEBI" id="CHEBI:18420"/>
        <label>1</label>
    </ligand>
</feature>
<dbReference type="Pfam" id="PF00586">
    <property type="entry name" value="AIRS"/>
    <property type="match status" value="1"/>
</dbReference>
<dbReference type="AlphaFoldDB" id="A0A420FAC9"/>
<dbReference type="GO" id="GO:0000287">
    <property type="term" value="F:magnesium ion binding"/>
    <property type="evidence" value="ECO:0007669"/>
    <property type="project" value="UniProtKB-UniRule"/>
</dbReference>